<evidence type="ECO:0000313" key="7">
    <source>
        <dbReference type="Proteomes" id="UP001281410"/>
    </source>
</evidence>
<feature type="domain" description="Disease resistance protein winged helix" evidence="4">
    <location>
        <begin position="228"/>
        <end position="296"/>
    </location>
</feature>
<reference evidence="6" key="1">
    <citation type="journal article" date="2023" name="Plant J.">
        <title>Genome sequences and population genomics provide insights into the demographic history, inbreeding, and mutation load of two 'living fossil' tree species of Dipteronia.</title>
        <authorList>
            <person name="Feng Y."/>
            <person name="Comes H.P."/>
            <person name="Chen J."/>
            <person name="Zhu S."/>
            <person name="Lu R."/>
            <person name="Zhang X."/>
            <person name="Li P."/>
            <person name="Qiu J."/>
            <person name="Olsen K.M."/>
            <person name="Qiu Y."/>
        </authorList>
    </citation>
    <scope>NUCLEOTIDE SEQUENCE</scope>
    <source>
        <strain evidence="6">NBL</strain>
    </source>
</reference>
<evidence type="ECO:0000313" key="6">
    <source>
        <dbReference type="EMBL" id="KAK3200112.1"/>
    </source>
</evidence>
<comment type="caution">
    <text evidence="6">The sequence shown here is derived from an EMBL/GenBank/DDBJ whole genome shotgun (WGS) entry which is preliminary data.</text>
</comment>
<sequence>MGGIGKTTLARAVFNDKAAVKDFNPRVRVCFSNHSDVLRILNAILVSVILSPCDLNDLNIVVNKLREAITGKKFLLVLDDVWIENCSFWETLKSLFMVGAHGSRIMVTTRLEEVASKINPSSCYKLKLLSNDDCWSLFERHAFEFRDIVVDRNIELLCQKVVQKCEGSPLTAKTLGGILRYKPRNRWLDILNSKIWDLPDKNEIHAVLKLSYYHLPSHLKRCFAYCAIFPKDYVFGEEELIFLWIAEGLIQQSQENIQLEDIGSEYFLGLLSRSIFQQSSSNGSKYVMHDLIHDMAEWIFGDMNFRLEDGLWDHTQSRSLKKVLHISYTSASYATKNKFQVLQEVERVKHLRTFLPLSTTHPGFDFHYVTGTVFSDLLPKFKKLRVLSLQGYYVTELLDSIGHLKHLRNLNLSGTNIRSLPESISFLFNLQILNLRYCSHLIKLPSKMGSLINLRYLDITGVKLNEMPSGIKELTYLRKLSNFIVGKGIGLDVQELKYLKFLRGELCISTLDNVRDCSPKDTILIDKESLKELLLEWKSKFEDSRKKAVKKEEKILDML</sequence>
<name>A0AAE0E265_9ROSI</name>
<dbReference type="InterPro" id="IPR042197">
    <property type="entry name" value="Apaf_helical"/>
</dbReference>
<evidence type="ECO:0000259" key="4">
    <source>
        <dbReference type="Pfam" id="PF23559"/>
    </source>
</evidence>
<dbReference type="Gene3D" id="1.10.10.10">
    <property type="entry name" value="Winged helix-like DNA-binding domain superfamily/Winged helix DNA-binding domain"/>
    <property type="match status" value="1"/>
</dbReference>
<dbReference type="GO" id="GO:0098542">
    <property type="term" value="P:defense response to other organism"/>
    <property type="evidence" value="ECO:0007669"/>
    <property type="project" value="TreeGrafter"/>
</dbReference>
<dbReference type="EMBL" id="JANJYJ010000007">
    <property type="protein sequence ID" value="KAK3200112.1"/>
    <property type="molecule type" value="Genomic_DNA"/>
</dbReference>
<dbReference type="Pfam" id="PF00931">
    <property type="entry name" value="NB-ARC"/>
    <property type="match status" value="1"/>
</dbReference>
<accession>A0AAE0E265</accession>
<dbReference type="Gene3D" id="3.40.50.300">
    <property type="entry name" value="P-loop containing nucleotide triphosphate hydrolases"/>
    <property type="match status" value="1"/>
</dbReference>
<dbReference type="InterPro" id="IPR001611">
    <property type="entry name" value="Leu-rich_rpt"/>
</dbReference>
<dbReference type="Pfam" id="PF23559">
    <property type="entry name" value="WHD_DRP"/>
    <property type="match status" value="1"/>
</dbReference>
<organism evidence="6 7">
    <name type="scientific">Dipteronia sinensis</name>
    <dbReference type="NCBI Taxonomy" id="43782"/>
    <lineage>
        <taxon>Eukaryota</taxon>
        <taxon>Viridiplantae</taxon>
        <taxon>Streptophyta</taxon>
        <taxon>Embryophyta</taxon>
        <taxon>Tracheophyta</taxon>
        <taxon>Spermatophyta</taxon>
        <taxon>Magnoliopsida</taxon>
        <taxon>eudicotyledons</taxon>
        <taxon>Gunneridae</taxon>
        <taxon>Pentapetalae</taxon>
        <taxon>rosids</taxon>
        <taxon>malvids</taxon>
        <taxon>Sapindales</taxon>
        <taxon>Sapindaceae</taxon>
        <taxon>Hippocastanoideae</taxon>
        <taxon>Acereae</taxon>
        <taxon>Dipteronia</taxon>
    </lineage>
</organism>
<gene>
    <name evidence="6" type="ORF">Dsin_023527</name>
</gene>
<dbReference type="Proteomes" id="UP001281410">
    <property type="component" value="Unassembled WGS sequence"/>
</dbReference>
<dbReference type="InterPro" id="IPR032675">
    <property type="entry name" value="LRR_dom_sf"/>
</dbReference>
<evidence type="ECO:0000259" key="3">
    <source>
        <dbReference type="Pfam" id="PF00931"/>
    </source>
</evidence>
<dbReference type="PANTHER" id="PTHR23155:SF1241">
    <property type="entry name" value="DISEASE RESISTANCE RPP13-LIKE PROTEIN 1-RELATED"/>
    <property type="match status" value="1"/>
</dbReference>
<dbReference type="InterPro" id="IPR055414">
    <property type="entry name" value="LRR_R13L4/SHOC2-like"/>
</dbReference>
<dbReference type="PRINTS" id="PR00364">
    <property type="entry name" value="DISEASERSIST"/>
</dbReference>
<dbReference type="GO" id="GO:0043531">
    <property type="term" value="F:ADP binding"/>
    <property type="evidence" value="ECO:0007669"/>
    <property type="project" value="InterPro"/>
</dbReference>
<feature type="domain" description="Disease resistance R13L4/SHOC-2-like LRR" evidence="5">
    <location>
        <begin position="378"/>
        <end position="510"/>
    </location>
</feature>
<dbReference type="AlphaFoldDB" id="A0AAE0E265"/>
<dbReference type="InterPro" id="IPR027417">
    <property type="entry name" value="P-loop_NTPase"/>
</dbReference>
<protein>
    <recommendedName>
        <fullName evidence="8">NB-ARC domain-containing protein</fullName>
    </recommendedName>
</protein>
<keyword evidence="1" id="KW-0677">Repeat</keyword>
<dbReference type="InterPro" id="IPR002182">
    <property type="entry name" value="NB-ARC"/>
</dbReference>
<dbReference type="InterPro" id="IPR036388">
    <property type="entry name" value="WH-like_DNA-bd_sf"/>
</dbReference>
<dbReference type="Pfam" id="PF23598">
    <property type="entry name" value="LRR_14"/>
    <property type="match status" value="1"/>
</dbReference>
<keyword evidence="2" id="KW-0611">Plant defense</keyword>
<dbReference type="SUPFAM" id="SSF52058">
    <property type="entry name" value="L domain-like"/>
    <property type="match status" value="1"/>
</dbReference>
<dbReference type="PANTHER" id="PTHR23155">
    <property type="entry name" value="DISEASE RESISTANCE PROTEIN RP"/>
    <property type="match status" value="1"/>
</dbReference>
<evidence type="ECO:0000259" key="5">
    <source>
        <dbReference type="Pfam" id="PF23598"/>
    </source>
</evidence>
<dbReference type="InterPro" id="IPR058922">
    <property type="entry name" value="WHD_DRP"/>
</dbReference>
<dbReference type="Gene3D" id="3.80.10.10">
    <property type="entry name" value="Ribonuclease Inhibitor"/>
    <property type="match status" value="1"/>
</dbReference>
<keyword evidence="7" id="KW-1185">Reference proteome</keyword>
<dbReference type="InterPro" id="IPR044974">
    <property type="entry name" value="Disease_R_plants"/>
</dbReference>
<dbReference type="FunFam" id="1.10.10.10:FF:000322">
    <property type="entry name" value="Probable disease resistance protein At1g63360"/>
    <property type="match status" value="1"/>
</dbReference>
<feature type="domain" description="NB-ARC" evidence="3">
    <location>
        <begin position="1"/>
        <end position="144"/>
    </location>
</feature>
<evidence type="ECO:0000256" key="1">
    <source>
        <dbReference type="ARBA" id="ARBA00022737"/>
    </source>
</evidence>
<dbReference type="PROSITE" id="PS51450">
    <property type="entry name" value="LRR"/>
    <property type="match status" value="1"/>
</dbReference>
<proteinExistence type="predicted"/>
<dbReference type="SUPFAM" id="SSF52540">
    <property type="entry name" value="P-loop containing nucleoside triphosphate hydrolases"/>
    <property type="match status" value="1"/>
</dbReference>
<evidence type="ECO:0000256" key="2">
    <source>
        <dbReference type="ARBA" id="ARBA00022821"/>
    </source>
</evidence>
<evidence type="ECO:0008006" key="8">
    <source>
        <dbReference type="Google" id="ProtNLM"/>
    </source>
</evidence>
<dbReference type="Gene3D" id="1.10.8.430">
    <property type="entry name" value="Helical domain of apoptotic protease-activating factors"/>
    <property type="match status" value="1"/>
</dbReference>